<dbReference type="Pfam" id="PF01144">
    <property type="entry name" value="CoA_trans"/>
    <property type="match status" value="1"/>
</dbReference>
<feature type="non-terminal residue" evidence="1">
    <location>
        <position position="119"/>
    </location>
</feature>
<dbReference type="EMBL" id="BARS01026921">
    <property type="protein sequence ID" value="GAG06008.1"/>
    <property type="molecule type" value="Genomic_DNA"/>
</dbReference>
<dbReference type="GO" id="GO:0008260">
    <property type="term" value="F:succinyl-CoA:3-oxo-acid CoA-transferase activity"/>
    <property type="evidence" value="ECO:0007669"/>
    <property type="project" value="TreeGrafter"/>
</dbReference>
<sequence>MSDNLQGKERLDRQIVALRVAKEFQDGDVVNLGIGIPMLASNFIPAGREVVFHSENGVLGFGQVTLPGEGDLDLVNAGGQTVHRQPGMCFFGHDESFAIIRGGHLDTSVMGAYQVSEKG</sequence>
<proteinExistence type="predicted"/>
<dbReference type="InterPro" id="IPR037171">
    <property type="entry name" value="NagB/RpiA_transferase-like"/>
</dbReference>
<dbReference type="PROSITE" id="PS01274">
    <property type="entry name" value="COA_TRANSF_2"/>
    <property type="match status" value="1"/>
</dbReference>
<dbReference type="InterPro" id="IPR004164">
    <property type="entry name" value="CoA_transf_AS"/>
</dbReference>
<comment type="caution">
    <text evidence="1">The sequence shown here is derived from an EMBL/GenBank/DDBJ whole genome shotgun (WGS) entry which is preliminary data.</text>
</comment>
<evidence type="ECO:0000313" key="1">
    <source>
        <dbReference type="EMBL" id="GAG06008.1"/>
    </source>
</evidence>
<gene>
    <name evidence="1" type="ORF">S01H1_42345</name>
</gene>
<accession>X0V0G5</accession>
<dbReference type="SUPFAM" id="SSF100950">
    <property type="entry name" value="NagB/RpiA/CoA transferase-like"/>
    <property type="match status" value="1"/>
</dbReference>
<evidence type="ECO:0008006" key="2">
    <source>
        <dbReference type="Google" id="ProtNLM"/>
    </source>
</evidence>
<dbReference type="Gene3D" id="3.40.1080.10">
    <property type="entry name" value="Glutaconate Coenzyme A-transferase"/>
    <property type="match status" value="1"/>
</dbReference>
<dbReference type="PANTHER" id="PTHR13707:SF23">
    <property type="entry name" value="SUCCINYL-COA:3-KETOACID-COENZYME A TRANSFERASE"/>
    <property type="match status" value="1"/>
</dbReference>
<name>X0V0G5_9ZZZZ</name>
<dbReference type="PANTHER" id="PTHR13707">
    <property type="entry name" value="KETOACID-COENZYME A TRANSFERASE"/>
    <property type="match status" value="1"/>
</dbReference>
<organism evidence="1">
    <name type="scientific">marine sediment metagenome</name>
    <dbReference type="NCBI Taxonomy" id="412755"/>
    <lineage>
        <taxon>unclassified sequences</taxon>
        <taxon>metagenomes</taxon>
        <taxon>ecological metagenomes</taxon>
    </lineage>
</organism>
<protein>
    <recommendedName>
        <fullName evidence="2">Succinyl-CoA--3-ketoacid-CoA transferase</fullName>
    </recommendedName>
</protein>
<dbReference type="AlphaFoldDB" id="X0V0G5"/>
<reference evidence="1" key="1">
    <citation type="journal article" date="2014" name="Front. Microbiol.">
        <title>High frequency of phylogenetically diverse reductive dehalogenase-homologous genes in deep subseafloor sedimentary metagenomes.</title>
        <authorList>
            <person name="Kawai M."/>
            <person name="Futagami T."/>
            <person name="Toyoda A."/>
            <person name="Takaki Y."/>
            <person name="Nishi S."/>
            <person name="Hori S."/>
            <person name="Arai W."/>
            <person name="Tsubouchi T."/>
            <person name="Morono Y."/>
            <person name="Uchiyama I."/>
            <person name="Ito T."/>
            <person name="Fujiyama A."/>
            <person name="Inagaki F."/>
            <person name="Takami H."/>
        </authorList>
    </citation>
    <scope>NUCLEOTIDE SEQUENCE</scope>
    <source>
        <strain evidence="1">Expedition CK06-06</strain>
    </source>
</reference>
<dbReference type="InterPro" id="IPR004165">
    <property type="entry name" value="CoA_trans_fam_I"/>
</dbReference>